<evidence type="ECO:0000256" key="7">
    <source>
        <dbReference type="ARBA" id="ARBA00023054"/>
    </source>
</evidence>
<keyword evidence="3" id="KW-0963">Cytoplasm</keyword>
<keyword evidence="8" id="KW-0505">Motor protein</keyword>
<dbReference type="InterPro" id="IPR002151">
    <property type="entry name" value="Kinesin_light"/>
</dbReference>
<dbReference type="SMART" id="SM00028">
    <property type="entry name" value="TPR"/>
    <property type="match status" value="6"/>
</dbReference>
<evidence type="ECO:0000259" key="10">
    <source>
        <dbReference type="Pfam" id="PF00931"/>
    </source>
</evidence>
<evidence type="ECO:0000256" key="6">
    <source>
        <dbReference type="ARBA" id="ARBA00022803"/>
    </source>
</evidence>
<dbReference type="Gene3D" id="3.40.50.300">
    <property type="entry name" value="P-loop containing nucleotide triphosphate hydrolases"/>
    <property type="match status" value="1"/>
</dbReference>
<evidence type="ECO:0000256" key="2">
    <source>
        <dbReference type="ARBA" id="ARBA00009622"/>
    </source>
</evidence>
<organism evidence="11 12">
    <name type="scientific">Paractinoplanes ferrugineus</name>
    <dbReference type="NCBI Taxonomy" id="113564"/>
    <lineage>
        <taxon>Bacteria</taxon>
        <taxon>Bacillati</taxon>
        <taxon>Actinomycetota</taxon>
        <taxon>Actinomycetes</taxon>
        <taxon>Micromonosporales</taxon>
        <taxon>Micromonosporaceae</taxon>
        <taxon>Paractinoplanes</taxon>
    </lineage>
</organism>
<dbReference type="Pfam" id="PF13374">
    <property type="entry name" value="TPR_10"/>
    <property type="match status" value="2"/>
</dbReference>
<dbReference type="GO" id="GO:0019894">
    <property type="term" value="F:kinesin binding"/>
    <property type="evidence" value="ECO:0007669"/>
    <property type="project" value="TreeGrafter"/>
</dbReference>
<dbReference type="GO" id="GO:0043531">
    <property type="term" value="F:ADP binding"/>
    <property type="evidence" value="ECO:0007669"/>
    <property type="project" value="InterPro"/>
</dbReference>
<comment type="similarity">
    <text evidence="2">Belongs to the kinesin light chain family.</text>
</comment>
<gene>
    <name evidence="11" type="ORF">Afe05nite_68320</name>
</gene>
<dbReference type="GO" id="GO:0007018">
    <property type="term" value="P:microtubule-based movement"/>
    <property type="evidence" value="ECO:0007669"/>
    <property type="project" value="TreeGrafter"/>
</dbReference>
<dbReference type="Gene3D" id="1.25.40.10">
    <property type="entry name" value="Tetratricopeptide repeat domain"/>
    <property type="match status" value="2"/>
</dbReference>
<proteinExistence type="inferred from homology"/>
<reference evidence="11" key="1">
    <citation type="submission" date="2021-01" db="EMBL/GenBank/DDBJ databases">
        <title>Whole genome shotgun sequence of Actinoplanes ferrugineus NBRC 15555.</title>
        <authorList>
            <person name="Komaki H."/>
            <person name="Tamura T."/>
        </authorList>
    </citation>
    <scope>NUCLEOTIDE SEQUENCE</scope>
    <source>
        <strain evidence="11">NBRC 15555</strain>
    </source>
</reference>
<accession>A0A919J803</accession>
<comment type="subcellular location">
    <subcellularLocation>
        <location evidence="1">Cytoplasm</location>
        <location evidence="1">Cytoskeleton</location>
    </subcellularLocation>
</comment>
<feature type="domain" description="NB-ARC" evidence="10">
    <location>
        <begin position="86"/>
        <end position="219"/>
    </location>
</feature>
<keyword evidence="6" id="KW-0802">TPR repeat</keyword>
<dbReference type="GO" id="GO:0005737">
    <property type="term" value="C:cytoplasm"/>
    <property type="evidence" value="ECO:0007669"/>
    <property type="project" value="TreeGrafter"/>
</dbReference>
<dbReference type="InterPro" id="IPR011990">
    <property type="entry name" value="TPR-like_helical_dom_sf"/>
</dbReference>
<dbReference type="Pfam" id="PF00931">
    <property type="entry name" value="NB-ARC"/>
    <property type="match status" value="1"/>
</dbReference>
<dbReference type="Pfam" id="PF13424">
    <property type="entry name" value="TPR_12"/>
    <property type="match status" value="2"/>
</dbReference>
<name>A0A919J803_9ACTN</name>
<dbReference type="GO" id="GO:0005871">
    <property type="term" value="C:kinesin complex"/>
    <property type="evidence" value="ECO:0007669"/>
    <property type="project" value="InterPro"/>
</dbReference>
<keyword evidence="4" id="KW-0493">Microtubule</keyword>
<evidence type="ECO:0000256" key="8">
    <source>
        <dbReference type="ARBA" id="ARBA00023175"/>
    </source>
</evidence>
<protein>
    <recommendedName>
        <fullName evidence="10">NB-ARC domain-containing protein</fullName>
    </recommendedName>
</protein>
<dbReference type="Proteomes" id="UP000598174">
    <property type="component" value="Unassembled WGS sequence"/>
</dbReference>
<evidence type="ECO:0000256" key="4">
    <source>
        <dbReference type="ARBA" id="ARBA00022701"/>
    </source>
</evidence>
<keyword evidence="9" id="KW-0206">Cytoskeleton</keyword>
<keyword evidence="7" id="KW-0175">Coiled coil</keyword>
<keyword evidence="5" id="KW-0677">Repeat</keyword>
<dbReference type="PRINTS" id="PR00364">
    <property type="entry name" value="DISEASERSIST"/>
</dbReference>
<dbReference type="InterPro" id="IPR027417">
    <property type="entry name" value="P-loop_NTPase"/>
</dbReference>
<dbReference type="InterPro" id="IPR002182">
    <property type="entry name" value="NB-ARC"/>
</dbReference>
<dbReference type="EMBL" id="BOMM01000060">
    <property type="protein sequence ID" value="GIE14992.1"/>
    <property type="molecule type" value="Genomic_DNA"/>
</dbReference>
<dbReference type="SUPFAM" id="SSF52540">
    <property type="entry name" value="P-loop containing nucleoside triphosphate hydrolases"/>
    <property type="match status" value="1"/>
</dbReference>
<evidence type="ECO:0000313" key="12">
    <source>
        <dbReference type="Proteomes" id="UP000598174"/>
    </source>
</evidence>
<dbReference type="SUPFAM" id="SSF48452">
    <property type="entry name" value="TPR-like"/>
    <property type="match status" value="3"/>
</dbReference>
<dbReference type="PANTHER" id="PTHR45783">
    <property type="entry name" value="KINESIN LIGHT CHAIN"/>
    <property type="match status" value="1"/>
</dbReference>
<sequence>MPRPGNFGERSISIGHNAGIVQTGDHAQARVLSGAITLRSPSEVDPPDSGVWGVAKAATREFVGRSSQLDELDPLGGGGAGVVTQAVHGLGGVGKTELALQYATRHRARYRVTWWVVAESADTIQAGLHTLASRLHPGILTLVTEAAAADWAIGWLQCHDDWLLVLDNVEHRHEVEPLLGQLSNGHVLITTRRDARWESITDRSLRLGVLDEDASIALLIRLSGQDDPATAAALARELGHLPLALQQAGAYLRQTQTAMGDYLRRLLDEPGQVLATVAFGDDASRSVASTWSITMSRIEEQAPLAALLMHLLSCYATDALPREVIVSGTDAAWEAEAAAALGTLASYHMIDLTKDTVTVHRLVQSATISQIVDGAGDAGATSPGAASPWPELLRLAVDILATSVPVGNPEFVLTERTRWAALSPHVAALERLCDDGPGLNLAELLLKAAVYETTQGRYRRAMDYDRRALTIIEAVRGPDHVEVAAALDHLTVSLTHLARADEAEPLQRRALAITEAALGPDHTDTAASLHNLANTLRDLGRADEAEPLQRRALAITEANLGPEHPEVANRLGSLAGTLRDLGRAAESERLFRRSLAIAESAFGSGHPLVALCLNNLATSLRDLNRPAEAEPLLRHALLIAEKTLEPDHHRVATVMNNLAGCLRELDRAGEAETMHRRALTLVENVLGSDHPEVAAVLDNLAVTLRKLDRAVEAEPLARRAVTITQAAPSLDTMAAVEQVGTLTLILHDLGKDAEAKALTRQIVGMLYPGS</sequence>
<dbReference type="AlphaFoldDB" id="A0A919J803"/>
<evidence type="ECO:0000313" key="11">
    <source>
        <dbReference type="EMBL" id="GIE14992.1"/>
    </source>
</evidence>
<dbReference type="GO" id="GO:0005874">
    <property type="term" value="C:microtubule"/>
    <property type="evidence" value="ECO:0007669"/>
    <property type="project" value="UniProtKB-KW"/>
</dbReference>
<evidence type="ECO:0000256" key="5">
    <source>
        <dbReference type="ARBA" id="ARBA00022737"/>
    </source>
</evidence>
<keyword evidence="12" id="KW-1185">Reference proteome</keyword>
<evidence type="ECO:0000256" key="3">
    <source>
        <dbReference type="ARBA" id="ARBA00022490"/>
    </source>
</evidence>
<dbReference type="InterPro" id="IPR019734">
    <property type="entry name" value="TPR_rpt"/>
</dbReference>
<evidence type="ECO:0000256" key="1">
    <source>
        <dbReference type="ARBA" id="ARBA00004245"/>
    </source>
</evidence>
<comment type="caution">
    <text evidence="11">The sequence shown here is derived from an EMBL/GenBank/DDBJ whole genome shotgun (WGS) entry which is preliminary data.</text>
</comment>
<dbReference type="PANTHER" id="PTHR45783:SF3">
    <property type="entry name" value="KINESIN LIGHT CHAIN"/>
    <property type="match status" value="1"/>
</dbReference>
<evidence type="ECO:0000256" key="9">
    <source>
        <dbReference type="ARBA" id="ARBA00023212"/>
    </source>
</evidence>